<name>A0A385JN39_PROMI</name>
<evidence type="ECO:0000259" key="1">
    <source>
        <dbReference type="Pfam" id="PF00535"/>
    </source>
</evidence>
<dbReference type="Pfam" id="PF00535">
    <property type="entry name" value="Glycos_transf_2"/>
    <property type="match status" value="1"/>
</dbReference>
<accession>A0A385JN39</accession>
<sequence length="291" mass="33852">MNISIIICCYNSEARIKNTLKALYSCIDNYAYECEVIIVDNNSTDKTREIALEYWESINKNNYRMNIFFESTPGLSYARYCGAINSNYDLLLFCDDDNWLQKTYFHSIPDYFKNKNVGALGGRGIPFSDKPIPDWFFEHMDAYACSTQKKGMLYGASLVIRKDILMNFYSNDLSKSIIGRTAEKLDSGEDNFLCEYITSSGYTLESNNIPFIHFMSSARLTPEYLYKLSYSFGQATYKIRSQNKGKYFHTLYITLTIIKEIYLSFFCCKYKKIRLQRGISFIKGYLASWIN</sequence>
<dbReference type="PANTHER" id="PTHR22916">
    <property type="entry name" value="GLYCOSYLTRANSFERASE"/>
    <property type="match status" value="1"/>
</dbReference>
<dbReference type="RefSeq" id="WP_112843250.1">
    <property type="nucleotide sequence ID" value="NZ_UATP01000011.1"/>
</dbReference>
<dbReference type="InterPro" id="IPR001173">
    <property type="entry name" value="Glyco_trans_2-like"/>
</dbReference>
<dbReference type="InterPro" id="IPR029044">
    <property type="entry name" value="Nucleotide-diphossugar_trans"/>
</dbReference>
<dbReference type="Gene3D" id="3.90.550.10">
    <property type="entry name" value="Spore Coat Polysaccharide Biosynthesis Protein SpsA, Chain A"/>
    <property type="match status" value="1"/>
</dbReference>
<organism evidence="2">
    <name type="scientific">Proteus mirabilis</name>
    <dbReference type="NCBI Taxonomy" id="584"/>
    <lineage>
        <taxon>Bacteria</taxon>
        <taxon>Pseudomonadati</taxon>
        <taxon>Pseudomonadota</taxon>
        <taxon>Gammaproteobacteria</taxon>
        <taxon>Enterobacterales</taxon>
        <taxon>Morganellaceae</taxon>
        <taxon>Proteus</taxon>
    </lineage>
</organism>
<protein>
    <submittedName>
        <fullName evidence="2">Gt5</fullName>
    </submittedName>
</protein>
<dbReference type="AlphaFoldDB" id="A0A385JN39"/>
<proteinExistence type="predicted"/>
<feature type="domain" description="Glycosyltransferase 2-like" evidence="1">
    <location>
        <begin position="4"/>
        <end position="129"/>
    </location>
</feature>
<dbReference type="GO" id="GO:0016758">
    <property type="term" value="F:hexosyltransferase activity"/>
    <property type="evidence" value="ECO:0007669"/>
    <property type="project" value="UniProtKB-ARBA"/>
</dbReference>
<reference evidence="2" key="1">
    <citation type="journal article" date="2017" name="PLoS ONE">
        <title>Genetic diversity of the O antigens of Proteus species and the development of a suspension array for molecular serotyping.</title>
        <authorList>
            <person name="Yu X."/>
            <person name="Torzewska A."/>
            <person name="Zhang X."/>
            <person name="Yin Z."/>
            <person name="Drzewiecka D."/>
            <person name="Cao H."/>
            <person name="Liu B."/>
            <person name="Knirel Y.A."/>
            <person name="Rozalski A."/>
            <person name="Wang L."/>
        </authorList>
    </citation>
    <scope>NUCLEOTIDE SEQUENCE</scope>
    <source>
        <strain evidence="2">PrK 62/57</strain>
    </source>
</reference>
<dbReference type="SUPFAM" id="SSF53448">
    <property type="entry name" value="Nucleotide-diphospho-sugar transferases"/>
    <property type="match status" value="1"/>
</dbReference>
<dbReference type="EMBL" id="KY710710">
    <property type="protein sequence ID" value="AXY99701.1"/>
    <property type="molecule type" value="Genomic_DNA"/>
</dbReference>
<dbReference type="CDD" id="cd00761">
    <property type="entry name" value="Glyco_tranf_GTA_type"/>
    <property type="match status" value="1"/>
</dbReference>
<evidence type="ECO:0000313" key="2">
    <source>
        <dbReference type="EMBL" id="AXY99701.1"/>
    </source>
</evidence>